<name>A0A132A2U2_SARSC</name>
<reference evidence="1 2" key="1">
    <citation type="journal article" date="2015" name="Parasit. Vectors">
        <title>Draft genome of the scabies mite.</title>
        <authorList>
            <person name="Rider S.D.Jr."/>
            <person name="Morgan M.S."/>
            <person name="Arlian L.G."/>
        </authorList>
    </citation>
    <scope>NUCLEOTIDE SEQUENCE [LARGE SCALE GENOMIC DNA]</scope>
    <source>
        <strain evidence="1">Arlian Lab</strain>
    </source>
</reference>
<accession>A0A132A2U2</accession>
<dbReference type="VEuPathDB" id="VectorBase:SSCA000962"/>
<dbReference type="AlphaFoldDB" id="A0A132A2U2"/>
<protein>
    <submittedName>
        <fullName evidence="1">Uncharacterized protein</fullName>
    </submittedName>
</protein>
<dbReference type="EMBL" id="JXLN01010169">
    <property type="protein sequence ID" value="KPM05261.1"/>
    <property type="molecule type" value="Genomic_DNA"/>
</dbReference>
<sequence>MKNDWVYDYDLYHFDYTYLEICDRQSNQSSKVLDCISPIRSPTLHHYDHLFSFRFKNVDIDET</sequence>
<dbReference type="Proteomes" id="UP000616769">
    <property type="component" value="Unassembled WGS sequence"/>
</dbReference>
<evidence type="ECO:0000313" key="2">
    <source>
        <dbReference type="Proteomes" id="UP000616769"/>
    </source>
</evidence>
<proteinExistence type="predicted"/>
<comment type="caution">
    <text evidence="1">The sequence shown here is derived from an EMBL/GenBank/DDBJ whole genome shotgun (WGS) entry which is preliminary data.</text>
</comment>
<gene>
    <name evidence="1" type="ORF">QR98_0037220</name>
</gene>
<evidence type="ECO:0000313" key="1">
    <source>
        <dbReference type="EMBL" id="KPM05261.1"/>
    </source>
</evidence>
<organism evidence="1 2">
    <name type="scientific">Sarcoptes scabiei</name>
    <name type="common">Itch mite</name>
    <name type="synonym">Acarus scabiei</name>
    <dbReference type="NCBI Taxonomy" id="52283"/>
    <lineage>
        <taxon>Eukaryota</taxon>
        <taxon>Metazoa</taxon>
        <taxon>Ecdysozoa</taxon>
        <taxon>Arthropoda</taxon>
        <taxon>Chelicerata</taxon>
        <taxon>Arachnida</taxon>
        <taxon>Acari</taxon>
        <taxon>Acariformes</taxon>
        <taxon>Sarcoptiformes</taxon>
        <taxon>Astigmata</taxon>
        <taxon>Psoroptidia</taxon>
        <taxon>Sarcoptoidea</taxon>
        <taxon>Sarcoptidae</taxon>
        <taxon>Sarcoptinae</taxon>
        <taxon>Sarcoptes</taxon>
    </lineage>
</organism>